<reference evidence="1" key="1">
    <citation type="submission" date="2014-11" db="EMBL/GenBank/DDBJ databases">
        <authorList>
            <person name="Amaro Gonzalez C."/>
        </authorList>
    </citation>
    <scope>NUCLEOTIDE SEQUENCE</scope>
</reference>
<proteinExistence type="predicted"/>
<dbReference type="EMBL" id="GBXM01071021">
    <property type="protein sequence ID" value="JAH37556.1"/>
    <property type="molecule type" value="Transcribed_RNA"/>
</dbReference>
<sequence>MFISCEIFSLTSTFIYLFKRLT</sequence>
<evidence type="ECO:0000313" key="1">
    <source>
        <dbReference type="EMBL" id="JAH37556.1"/>
    </source>
</evidence>
<reference evidence="1" key="2">
    <citation type="journal article" date="2015" name="Fish Shellfish Immunol.">
        <title>Early steps in the European eel (Anguilla anguilla)-Vibrio vulnificus interaction in the gills: Role of the RtxA13 toxin.</title>
        <authorList>
            <person name="Callol A."/>
            <person name="Pajuelo D."/>
            <person name="Ebbesson L."/>
            <person name="Teles M."/>
            <person name="MacKenzie S."/>
            <person name="Amaro C."/>
        </authorList>
    </citation>
    <scope>NUCLEOTIDE SEQUENCE</scope>
</reference>
<protein>
    <submittedName>
        <fullName evidence="1">Uncharacterized protein</fullName>
    </submittedName>
</protein>
<accession>A0A0E9S8G6</accession>
<name>A0A0E9S8G6_ANGAN</name>
<organism evidence="1">
    <name type="scientific">Anguilla anguilla</name>
    <name type="common">European freshwater eel</name>
    <name type="synonym">Muraena anguilla</name>
    <dbReference type="NCBI Taxonomy" id="7936"/>
    <lineage>
        <taxon>Eukaryota</taxon>
        <taxon>Metazoa</taxon>
        <taxon>Chordata</taxon>
        <taxon>Craniata</taxon>
        <taxon>Vertebrata</taxon>
        <taxon>Euteleostomi</taxon>
        <taxon>Actinopterygii</taxon>
        <taxon>Neopterygii</taxon>
        <taxon>Teleostei</taxon>
        <taxon>Anguilliformes</taxon>
        <taxon>Anguillidae</taxon>
        <taxon>Anguilla</taxon>
    </lineage>
</organism>
<dbReference type="AlphaFoldDB" id="A0A0E9S8G6"/>